<dbReference type="UniPathway" id="UPA00109">
    <property type="reaction ID" value="UER00183"/>
</dbReference>
<dbReference type="InterPro" id="IPR013785">
    <property type="entry name" value="Aldolase_TIM"/>
</dbReference>
<evidence type="ECO:0000313" key="8">
    <source>
        <dbReference type="Proteomes" id="UP000250028"/>
    </source>
</evidence>
<keyword evidence="8" id="KW-1185">Reference proteome</keyword>
<dbReference type="Proteomes" id="UP000250028">
    <property type="component" value="Unassembled WGS sequence"/>
</dbReference>
<dbReference type="NCBIfam" id="NF003784">
    <property type="entry name" value="PRK05377.1"/>
    <property type="match status" value="1"/>
</dbReference>
<keyword evidence="5" id="KW-0456">Lyase</keyword>
<dbReference type="InterPro" id="IPR000741">
    <property type="entry name" value="FBA_I"/>
</dbReference>
<evidence type="ECO:0000256" key="6">
    <source>
        <dbReference type="ARBA" id="ARBA00029799"/>
    </source>
</evidence>
<evidence type="ECO:0000313" key="7">
    <source>
        <dbReference type="EMBL" id="SSA35140.1"/>
    </source>
</evidence>
<dbReference type="AlphaFoldDB" id="A0A2Y8ZRX6"/>
<evidence type="ECO:0000256" key="4">
    <source>
        <dbReference type="ARBA" id="ARBA00023152"/>
    </source>
</evidence>
<evidence type="ECO:0000256" key="5">
    <source>
        <dbReference type="ARBA" id="ARBA00023239"/>
    </source>
</evidence>
<dbReference type="PANTHER" id="PTHR11627">
    <property type="entry name" value="FRUCTOSE-BISPHOSPHATE ALDOLASE"/>
    <property type="match status" value="1"/>
</dbReference>
<accession>A0A2Y8ZRX6</accession>
<dbReference type="GO" id="GO:0006096">
    <property type="term" value="P:glycolytic process"/>
    <property type="evidence" value="ECO:0007669"/>
    <property type="project" value="UniProtKB-UniPathway"/>
</dbReference>
<dbReference type="OrthoDB" id="9813469at2"/>
<proteinExistence type="inferred from homology"/>
<comment type="similarity">
    <text evidence="2">Belongs to the class I fructose-bisphosphate aldolase family.</text>
</comment>
<comment type="pathway">
    <text evidence="1">Carbohydrate degradation; glycolysis; D-glyceraldehyde 3-phosphate and glycerone phosphate from D-glucose: step 4/4.</text>
</comment>
<dbReference type="RefSeq" id="WP_109686218.1">
    <property type="nucleotide sequence ID" value="NZ_QGDN01000001.1"/>
</dbReference>
<evidence type="ECO:0000256" key="1">
    <source>
        <dbReference type="ARBA" id="ARBA00004714"/>
    </source>
</evidence>
<dbReference type="Gene3D" id="3.20.20.70">
    <property type="entry name" value="Aldolase class I"/>
    <property type="match status" value="1"/>
</dbReference>
<dbReference type="EC" id="4.1.2.13" evidence="3"/>
<name>A0A2Y8ZRX6_9MICO</name>
<evidence type="ECO:0000256" key="3">
    <source>
        <dbReference type="ARBA" id="ARBA00013068"/>
    </source>
</evidence>
<organism evidence="7 8">
    <name type="scientific">Branchiibius hedensis</name>
    <dbReference type="NCBI Taxonomy" id="672460"/>
    <lineage>
        <taxon>Bacteria</taxon>
        <taxon>Bacillati</taxon>
        <taxon>Actinomycetota</taxon>
        <taxon>Actinomycetes</taxon>
        <taxon>Micrococcales</taxon>
        <taxon>Dermacoccaceae</taxon>
        <taxon>Branchiibius</taxon>
    </lineage>
</organism>
<evidence type="ECO:0000256" key="2">
    <source>
        <dbReference type="ARBA" id="ARBA00010387"/>
    </source>
</evidence>
<protein>
    <recommendedName>
        <fullName evidence="3">fructose-bisphosphate aldolase</fullName>
        <ecNumber evidence="3">4.1.2.13</ecNumber>
    </recommendedName>
    <alternativeName>
        <fullName evidence="6">Fructose-bisphosphate aldolase class I</fullName>
    </alternativeName>
</protein>
<gene>
    <name evidence="7" type="ORF">SAMN04489750_2485</name>
</gene>
<dbReference type="SUPFAM" id="SSF51569">
    <property type="entry name" value="Aldolase"/>
    <property type="match status" value="1"/>
</dbReference>
<keyword evidence="4" id="KW-0324">Glycolysis</keyword>
<dbReference type="EMBL" id="UESZ01000001">
    <property type="protein sequence ID" value="SSA35140.1"/>
    <property type="molecule type" value="Genomic_DNA"/>
</dbReference>
<dbReference type="GO" id="GO:0004332">
    <property type="term" value="F:fructose-bisphosphate aldolase activity"/>
    <property type="evidence" value="ECO:0007669"/>
    <property type="project" value="UniProtKB-EC"/>
</dbReference>
<sequence length="296" mass="32424">MPNNEKLDRFRTAAGFIAALDQSGGSSPKALAQYGIEPSEYSSDAEMFDLIHAERTRIVTSPAFTGDRVLAAIMFEDTMDREVDGRPTADYLWSVKGVIPFLKIDKGLQDEADGVQLMKDIPGLDETLPKAAAQGVIGTKERSVIHSADPAGIYRIVDQQFAVAQQVIAAGLLPILEPEIDIHAPDKQRAEELLKAAILEWLPRIGDDLVAIKISLPSVDGFYNDLMRHPNVARVVALSGGYTRDEADEHLRRNPGLIASFSRALLEGLNVHQSDEEFNTTLDASIEQIYQASTAR</sequence>
<reference evidence="8" key="1">
    <citation type="submission" date="2016-10" db="EMBL/GenBank/DDBJ databases">
        <authorList>
            <person name="Varghese N."/>
            <person name="Submissions S."/>
        </authorList>
    </citation>
    <scope>NUCLEOTIDE SEQUENCE [LARGE SCALE GENOMIC DNA]</scope>
    <source>
        <strain evidence="8">DSM 22951</strain>
    </source>
</reference>